<reference evidence="6 7" key="1">
    <citation type="submission" date="2019-07" db="EMBL/GenBank/DDBJ databases">
        <title>Genome sequence of 2 isolates from Red Sea Mangroves.</title>
        <authorList>
            <person name="Sefrji F."/>
            <person name="Michoud G."/>
            <person name="Merlino G."/>
            <person name="Daffonchio D."/>
        </authorList>
    </citation>
    <scope>NUCLEOTIDE SEQUENCE [LARGE SCALE GENOMIC DNA]</scope>
    <source>
        <strain evidence="6 7">R1DC41</strain>
    </source>
</reference>
<keyword evidence="5" id="KW-0812">Transmembrane</keyword>
<dbReference type="PIRSF" id="PIRSF005690">
    <property type="entry name" value="GerBA"/>
    <property type="match status" value="1"/>
</dbReference>
<evidence type="ECO:0000313" key="6">
    <source>
        <dbReference type="EMBL" id="QPC47420.1"/>
    </source>
</evidence>
<dbReference type="PANTHER" id="PTHR22550">
    <property type="entry name" value="SPORE GERMINATION PROTEIN"/>
    <property type="match status" value="1"/>
</dbReference>
<feature type="transmembrane region" description="Helical" evidence="5">
    <location>
        <begin position="293"/>
        <end position="314"/>
    </location>
</feature>
<comment type="subcellular location">
    <subcellularLocation>
        <location evidence="4">Cell membrane</location>
    </subcellularLocation>
    <subcellularLocation>
        <location evidence="1">Membrane</location>
        <topology evidence="1">Multi-pass membrane protein</topology>
    </subcellularLocation>
</comment>
<evidence type="ECO:0000313" key="7">
    <source>
        <dbReference type="Proteomes" id="UP000593626"/>
    </source>
</evidence>
<dbReference type="Pfam" id="PF03323">
    <property type="entry name" value="GerA"/>
    <property type="match status" value="1"/>
</dbReference>
<organism evidence="6 7">
    <name type="scientific">Mangrovibacillus cuniculi</name>
    <dbReference type="NCBI Taxonomy" id="2593652"/>
    <lineage>
        <taxon>Bacteria</taxon>
        <taxon>Bacillati</taxon>
        <taxon>Bacillota</taxon>
        <taxon>Bacilli</taxon>
        <taxon>Bacillales</taxon>
        <taxon>Bacillaceae</taxon>
        <taxon>Mangrovibacillus</taxon>
    </lineage>
</organism>
<dbReference type="GO" id="GO:0009847">
    <property type="term" value="P:spore germination"/>
    <property type="evidence" value="ECO:0007669"/>
    <property type="project" value="UniProtKB-UniRule"/>
</dbReference>
<comment type="similarity">
    <text evidence="2 4">Belongs to the GerABKA family.</text>
</comment>
<feature type="transmembrane region" description="Helical" evidence="5">
    <location>
        <begin position="416"/>
        <end position="441"/>
    </location>
</feature>
<keyword evidence="5" id="KW-1133">Transmembrane helix</keyword>
<dbReference type="KEGG" id="mcui:G8O30_10900"/>
<dbReference type="GO" id="GO:0005886">
    <property type="term" value="C:plasma membrane"/>
    <property type="evidence" value="ECO:0007669"/>
    <property type="project" value="UniProtKB-SubCell"/>
</dbReference>
<evidence type="ECO:0000256" key="5">
    <source>
        <dbReference type="SAM" id="Phobius"/>
    </source>
</evidence>
<name>A0A7S8HGG9_9BACI</name>
<protein>
    <submittedName>
        <fullName evidence="6">Spore germination protein</fullName>
    </submittedName>
</protein>
<keyword evidence="3 4" id="KW-0472">Membrane</keyword>
<dbReference type="EMBL" id="CP049742">
    <property type="protein sequence ID" value="QPC47420.1"/>
    <property type="molecule type" value="Genomic_DNA"/>
</dbReference>
<evidence type="ECO:0000256" key="4">
    <source>
        <dbReference type="PIRNR" id="PIRNR005690"/>
    </source>
</evidence>
<dbReference type="InterPro" id="IPR050768">
    <property type="entry name" value="UPF0353/GerABKA_families"/>
</dbReference>
<dbReference type="Proteomes" id="UP000593626">
    <property type="component" value="Chromosome"/>
</dbReference>
<evidence type="ECO:0000256" key="1">
    <source>
        <dbReference type="ARBA" id="ARBA00004141"/>
    </source>
</evidence>
<feature type="transmembrane region" description="Helical" evidence="5">
    <location>
        <begin position="386"/>
        <end position="404"/>
    </location>
</feature>
<sequence length="502" mass="57061">MWWKFKSAEQKKKELLDKKLSSHFDFISSGSIDYKQIFFTNKHDHKEYVLIFISTLIDDTILQKDVLPYLYSERFTTLENIKQTIPIPDIEYTNDVKELEKKLFHGYALLKENNTTSPLVFISAPQQVVRSVTQPEIEFSVVGPKEAFVESMDKNVNLIRKRLPIKELTVEQFEVGSLSQTRISLAYIKGIANEENVETFRQRLRSIDFDLITDSSYVEQLLADNVHSIFPQLLDTERPDRVVGVLAEGKVVAIVDGSPHALIGPTTLVEFFSSFDDYYMNWFVSSFFRMVRLFAVAFSILISPIYVAALTFHYELIPKDLLATLISSRQDVPLPPLLEALFLELTIELLREAGARLPTKVGQTIGIVGGIVIGTASVEAGITSNILLIIVALSALASFTTPIYKIGNTIRILRFPFLFMAAIWGLLGIVFCFCVLLTHLLRLTSLGRPYLEPLFPPRLSDMKDAFIRFPFGLQFKRPGYLRTKQPVRFAPSEGKKRLDIDE</sequence>
<gene>
    <name evidence="6" type="ORF">G8O30_10900</name>
</gene>
<dbReference type="PANTHER" id="PTHR22550:SF5">
    <property type="entry name" value="LEUCINE ZIPPER PROTEIN 4"/>
    <property type="match status" value="1"/>
</dbReference>
<proteinExistence type="inferred from homology"/>
<dbReference type="RefSeq" id="WP_239672090.1">
    <property type="nucleotide sequence ID" value="NZ_CP049742.1"/>
</dbReference>
<evidence type="ECO:0000256" key="2">
    <source>
        <dbReference type="ARBA" id="ARBA00005278"/>
    </source>
</evidence>
<accession>A0A7S8HGG9</accession>
<evidence type="ECO:0000256" key="3">
    <source>
        <dbReference type="ARBA" id="ARBA00023136"/>
    </source>
</evidence>
<keyword evidence="7" id="KW-1185">Reference proteome</keyword>
<dbReference type="AlphaFoldDB" id="A0A7S8HGG9"/>
<dbReference type="InterPro" id="IPR004995">
    <property type="entry name" value="Spore_Ger"/>
</dbReference>